<gene>
    <name evidence="8" type="primary">traG_1</name>
    <name evidence="8" type="ORF">ERICIII_04825</name>
</gene>
<evidence type="ECO:0000256" key="6">
    <source>
        <dbReference type="ARBA" id="ARBA00023136"/>
    </source>
</evidence>
<dbReference type="Proteomes" id="UP000239833">
    <property type="component" value="Plasmid unnamed1"/>
</dbReference>
<protein>
    <submittedName>
        <fullName evidence="8">Conjugal transfer protein TraG</fullName>
    </submittedName>
</protein>
<evidence type="ECO:0000256" key="2">
    <source>
        <dbReference type="ARBA" id="ARBA00008806"/>
    </source>
</evidence>
<dbReference type="RefSeq" id="WP_104932848.1">
    <property type="nucleotide sequence ID" value="NZ_CP019656.1"/>
</dbReference>
<evidence type="ECO:0000256" key="1">
    <source>
        <dbReference type="ARBA" id="ARBA00004651"/>
    </source>
</evidence>
<comment type="subcellular location">
    <subcellularLocation>
        <location evidence="1">Cell membrane</location>
        <topology evidence="1">Multi-pass membrane protein</topology>
    </subcellularLocation>
</comment>
<dbReference type="InterPro" id="IPR027417">
    <property type="entry name" value="P-loop_NTPase"/>
</dbReference>
<keyword evidence="6 7" id="KW-0472">Membrane</keyword>
<feature type="transmembrane region" description="Helical" evidence="7">
    <location>
        <begin position="78"/>
        <end position="97"/>
    </location>
</feature>
<dbReference type="EMBL" id="CP019656">
    <property type="protein sequence ID" value="AVF28829.1"/>
    <property type="molecule type" value="Genomic_DNA"/>
</dbReference>
<dbReference type="NCBIfam" id="NF045973">
    <property type="entry name" value="conju_CD1115"/>
    <property type="match status" value="1"/>
</dbReference>
<dbReference type="InterPro" id="IPR003688">
    <property type="entry name" value="TraG/VirD4"/>
</dbReference>
<accession>A0A2L1U7B5</accession>
<keyword evidence="8" id="KW-0614">Plasmid</keyword>
<name>A0A2L1U7B5_9BACL</name>
<evidence type="ECO:0000256" key="3">
    <source>
        <dbReference type="ARBA" id="ARBA00022475"/>
    </source>
</evidence>
<sequence length="757" mass="84995" precursor="true">MIQPANKIKKLAETKFLLVMSCIVLVVSVFLSNLLFSLVQNLAIAIKEANNQNAQWMQSFHMSWNDIFNFHTDVPNIIYFYLATLCITLFGLVRFWYNMKINYSALNTGQHGTSEFEDVKELKKQYKVVPGSKKNYPGGSGVIVSSFQKGNKYELFLDTGPVHTAVIGISRSGKGERYVFPSIDVISRAEEKDSLIVNDPKGELAAASYDTLIERGYDVYIFNLMQQKKSMGFDPLQLVTEAFKKNDSALAQQYANSVAYSLYHDPNAKDPFWNNSAKSLVTAIILAIAADSIKTGREERINMYSVANFLATKGSDNDENGNNALDLFFTSRSENDPARMMYASSNFASGNTRAGIFSVAMEKLQIFALTPNAKLTSYNTLPLTEIGFGKKPVAIFMVIPDYDSSNHVLASIFVSQAYRVNAEKASMSESGKMKRKIRVLLDEFGNMPAIDGMAGMITVGAGKGFRFNLIIQAYSQIKALYGDDADTIIGNCSNQIYILTADKSTAEHFSGLIGNKTIEDTTRSGRFLSQDKSINENTLKRPLLDHNELMSLKEGESVVVRVNKRQDNKFQKIVPKPIFNREETAAKARYEYLSNDFDNSKSVLNLPIVSKHDEIDLAEIVFTAKSNCDVYVPLADLMAKEDLLKIKNKMRSELGPFPHDDADIPLQLIEEEFSQFTFQQFLSFLVYESRISNKTIITLINQLSEYLPEPVLEKWQTKVATIYFGLSEDDLLEDMDETEAEMHKLASMAIGEFDDEH</sequence>
<dbReference type="PANTHER" id="PTHR37937">
    <property type="entry name" value="CONJUGATIVE TRANSFER: DNA TRANSPORT"/>
    <property type="match status" value="1"/>
</dbReference>
<dbReference type="CDD" id="cd01127">
    <property type="entry name" value="TrwB_TraG_TraD_VirD4"/>
    <property type="match status" value="1"/>
</dbReference>
<proteinExistence type="inferred from homology"/>
<evidence type="ECO:0000313" key="9">
    <source>
        <dbReference type="Proteomes" id="UP000239833"/>
    </source>
</evidence>
<dbReference type="SUPFAM" id="SSF52540">
    <property type="entry name" value="P-loop containing nucleoside triphosphate hydrolases"/>
    <property type="match status" value="1"/>
</dbReference>
<evidence type="ECO:0000256" key="5">
    <source>
        <dbReference type="ARBA" id="ARBA00022989"/>
    </source>
</evidence>
<dbReference type="AlphaFoldDB" id="A0A2L1U7B5"/>
<dbReference type="PANTHER" id="PTHR37937:SF1">
    <property type="entry name" value="CONJUGATIVE TRANSFER: DNA TRANSPORT"/>
    <property type="match status" value="1"/>
</dbReference>
<geneLocation type="plasmid" evidence="8">
    <name>unnamed1</name>
</geneLocation>
<evidence type="ECO:0000313" key="8">
    <source>
        <dbReference type="EMBL" id="AVF28829.1"/>
    </source>
</evidence>
<keyword evidence="5 7" id="KW-1133">Transmembrane helix</keyword>
<evidence type="ECO:0000256" key="7">
    <source>
        <dbReference type="SAM" id="Phobius"/>
    </source>
</evidence>
<dbReference type="InterPro" id="IPR051539">
    <property type="entry name" value="T4SS-coupling_protein"/>
</dbReference>
<dbReference type="Gene3D" id="3.40.50.300">
    <property type="entry name" value="P-loop containing nucleotide triphosphate hydrolases"/>
    <property type="match status" value="1"/>
</dbReference>
<dbReference type="GO" id="GO:0005886">
    <property type="term" value="C:plasma membrane"/>
    <property type="evidence" value="ECO:0007669"/>
    <property type="project" value="UniProtKB-SubCell"/>
</dbReference>
<reference evidence="9" key="1">
    <citation type="submission" date="2017-02" db="EMBL/GenBank/DDBJ databases">
        <title>Delineation of Paenibacillus larvae strains originating from foulbrood outbreaks.</title>
        <authorList>
            <person name="Beims H."/>
            <person name="Bunk B."/>
            <person name="Sproeer C."/>
            <person name="Mohr K.I."/>
            <person name="Pradella S."/>
            <person name="Guenther G."/>
            <person name="Rohde M."/>
            <person name="von der Ohe W."/>
            <person name="Steinert M."/>
        </authorList>
    </citation>
    <scope>NUCLEOTIDE SEQUENCE [LARGE SCALE GENOMIC DNA]</scope>
    <source>
        <strain evidence="9">Eric_III</strain>
        <plasmid evidence="9">Plasmid unnamed1</plasmid>
    </source>
</reference>
<keyword evidence="4 7" id="KW-0812">Transmembrane</keyword>
<feature type="transmembrane region" description="Helical" evidence="7">
    <location>
        <begin position="16"/>
        <end position="36"/>
    </location>
</feature>
<dbReference type="Pfam" id="PF02534">
    <property type="entry name" value="T4SS-DNA_transf"/>
    <property type="match status" value="1"/>
</dbReference>
<keyword evidence="3" id="KW-1003">Cell membrane</keyword>
<organism evidence="8 9">
    <name type="scientific">Paenibacillus larvae subsp. larvae</name>
    <dbReference type="NCBI Taxonomy" id="147375"/>
    <lineage>
        <taxon>Bacteria</taxon>
        <taxon>Bacillati</taxon>
        <taxon>Bacillota</taxon>
        <taxon>Bacilli</taxon>
        <taxon>Bacillales</taxon>
        <taxon>Paenibacillaceae</taxon>
        <taxon>Paenibacillus</taxon>
    </lineage>
</organism>
<evidence type="ECO:0000256" key="4">
    <source>
        <dbReference type="ARBA" id="ARBA00022692"/>
    </source>
</evidence>
<comment type="similarity">
    <text evidence="2">Belongs to the VirD4/TraG family.</text>
</comment>